<keyword evidence="6" id="KW-1185">Reference proteome</keyword>
<dbReference type="CDD" id="cd15847">
    <property type="entry name" value="SNARE_syntaxin7_like"/>
    <property type="match status" value="1"/>
</dbReference>
<dbReference type="Pfam" id="PF14523">
    <property type="entry name" value="Syntaxin_2"/>
    <property type="match status" value="1"/>
</dbReference>
<dbReference type="SUPFAM" id="SSF47661">
    <property type="entry name" value="t-snare proteins"/>
    <property type="match status" value="1"/>
</dbReference>
<keyword evidence="3" id="KW-1133">Transmembrane helix</keyword>
<name>A0ABY7DYD1_MYAAR</name>
<accession>A0ABY7DYD1</accession>
<dbReference type="PANTHER" id="PTHR19957:SF38">
    <property type="entry name" value="LD27581P"/>
    <property type="match status" value="1"/>
</dbReference>
<dbReference type="InterPro" id="IPR006011">
    <property type="entry name" value="Syntaxin_N"/>
</dbReference>
<reference evidence="5" key="1">
    <citation type="submission" date="2022-11" db="EMBL/GenBank/DDBJ databases">
        <title>Centuries of genome instability and evolution in soft-shell clam transmissible cancer (bioRxiv).</title>
        <authorList>
            <person name="Hart S.F.M."/>
            <person name="Yonemitsu M.A."/>
            <person name="Giersch R.M."/>
            <person name="Beal B.F."/>
            <person name="Arriagada G."/>
            <person name="Davis B.W."/>
            <person name="Ostrander E.A."/>
            <person name="Goff S.P."/>
            <person name="Metzger M.J."/>
        </authorList>
    </citation>
    <scope>NUCLEOTIDE SEQUENCE</scope>
    <source>
        <strain evidence="5">MELC-2E11</strain>
        <tissue evidence="5">Siphon/mantle</tissue>
    </source>
</reference>
<keyword evidence="3" id="KW-0472">Membrane</keyword>
<dbReference type="PROSITE" id="PS00914">
    <property type="entry name" value="SYNTAXIN"/>
    <property type="match status" value="1"/>
</dbReference>
<gene>
    <name evidence="5" type="ORF">MAR_009291</name>
</gene>
<organism evidence="5 6">
    <name type="scientific">Mya arenaria</name>
    <name type="common">Soft-shell clam</name>
    <dbReference type="NCBI Taxonomy" id="6604"/>
    <lineage>
        <taxon>Eukaryota</taxon>
        <taxon>Metazoa</taxon>
        <taxon>Spiralia</taxon>
        <taxon>Lophotrochozoa</taxon>
        <taxon>Mollusca</taxon>
        <taxon>Bivalvia</taxon>
        <taxon>Autobranchia</taxon>
        <taxon>Heteroconchia</taxon>
        <taxon>Euheterodonta</taxon>
        <taxon>Imparidentia</taxon>
        <taxon>Neoheterodontei</taxon>
        <taxon>Myida</taxon>
        <taxon>Myoidea</taxon>
        <taxon>Myidae</taxon>
        <taxon>Mya</taxon>
    </lineage>
</organism>
<feature type="region of interest" description="Disordered" evidence="2">
    <location>
        <begin position="1"/>
        <end position="24"/>
    </location>
</feature>
<dbReference type="InterPro" id="IPR010989">
    <property type="entry name" value="SNARE"/>
</dbReference>
<evidence type="ECO:0000313" key="5">
    <source>
        <dbReference type="EMBL" id="WAR02733.1"/>
    </source>
</evidence>
<evidence type="ECO:0000256" key="2">
    <source>
        <dbReference type="SAM" id="MobiDB-lite"/>
    </source>
</evidence>
<dbReference type="EMBL" id="CP111015">
    <property type="protein sequence ID" value="WAR02733.1"/>
    <property type="molecule type" value="Genomic_DNA"/>
</dbReference>
<evidence type="ECO:0000256" key="1">
    <source>
        <dbReference type="ARBA" id="ARBA00009063"/>
    </source>
</evidence>
<feature type="region of interest" description="Disordered" evidence="2">
    <location>
        <begin position="100"/>
        <end position="121"/>
    </location>
</feature>
<dbReference type="SMART" id="SM00397">
    <property type="entry name" value="t_SNARE"/>
    <property type="match status" value="1"/>
</dbReference>
<evidence type="ECO:0000256" key="3">
    <source>
        <dbReference type="SAM" id="Phobius"/>
    </source>
</evidence>
<dbReference type="Pfam" id="PF05739">
    <property type="entry name" value="SNARE"/>
    <property type="match status" value="1"/>
</dbReference>
<keyword evidence="3" id="KW-0812">Transmembrane</keyword>
<dbReference type="InterPro" id="IPR006012">
    <property type="entry name" value="Syntaxin/epimorphin_CS"/>
</dbReference>
<feature type="compositionally biased region" description="Basic and acidic residues" evidence="2">
    <location>
        <begin position="100"/>
        <end position="112"/>
    </location>
</feature>
<protein>
    <submittedName>
        <fullName evidence="5">STX12-like protein</fullName>
    </submittedName>
</protein>
<dbReference type="Proteomes" id="UP001164746">
    <property type="component" value="Chromosome 4"/>
</dbReference>
<evidence type="ECO:0000259" key="4">
    <source>
        <dbReference type="PROSITE" id="PS50192"/>
    </source>
</evidence>
<evidence type="ECO:0000313" key="6">
    <source>
        <dbReference type="Proteomes" id="UP001164746"/>
    </source>
</evidence>
<comment type="similarity">
    <text evidence="1">Belongs to the syntaxin family.</text>
</comment>
<proteinExistence type="inferred from homology"/>
<dbReference type="Gene3D" id="1.20.5.110">
    <property type="match status" value="1"/>
</dbReference>
<dbReference type="InterPro" id="IPR045242">
    <property type="entry name" value="Syntaxin"/>
</dbReference>
<sequence>MSKGGGYQSYGAVTEYRDDPNYQEYSDGPRFDELFSQITRNISSINNGANVIEKAARIIGTDRDNGQAGDKIHHVSQETNRTVSNTTKILKQLGSRRLDRKAAEKAKTVGRKEKPKPKVSTWLDDEDDKAQLVVDDTRRQQLLAQEQVIDDDLALIGEREDQIRALEGDILDVNEIFRDLGAMVHDQGEQIDTIEANVEAAATHVEEGVGQLHKASVYQKKSRKKLCCLVVVLLVIAGVIAIILIVTLKK</sequence>
<feature type="transmembrane region" description="Helical" evidence="3">
    <location>
        <begin position="226"/>
        <end position="248"/>
    </location>
</feature>
<dbReference type="PANTHER" id="PTHR19957">
    <property type="entry name" value="SYNTAXIN"/>
    <property type="match status" value="1"/>
</dbReference>
<dbReference type="InterPro" id="IPR000727">
    <property type="entry name" value="T_SNARE_dom"/>
</dbReference>
<dbReference type="Gene3D" id="1.20.58.70">
    <property type="match status" value="1"/>
</dbReference>
<dbReference type="PROSITE" id="PS50192">
    <property type="entry name" value="T_SNARE"/>
    <property type="match status" value="1"/>
</dbReference>
<feature type="domain" description="T-SNARE coiled-coil homology" evidence="4">
    <location>
        <begin position="153"/>
        <end position="215"/>
    </location>
</feature>